<comment type="similarity">
    <text evidence="1 11 12">Belongs to the eukaryotic-type primase small subunit family.</text>
</comment>
<reference evidence="14" key="1">
    <citation type="journal article" date="2020" name="mSystems">
        <title>Genome- and Community-Level Interaction Insights into Carbon Utilization and Element Cycling Functions of Hydrothermarchaeota in Hydrothermal Sediment.</title>
        <authorList>
            <person name="Zhou Z."/>
            <person name="Liu Y."/>
            <person name="Xu W."/>
            <person name="Pan J."/>
            <person name="Luo Z.H."/>
            <person name="Li M."/>
        </authorList>
    </citation>
    <scope>NUCLEOTIDE SEQUENCE [LARGE SCALE GENOMIC DNA]</scope>
    <source>
        <strain evidence="14">SpSt-110</strain>
    </source>
</reference>
<dbReference type="InterPro" id="IPR023639">
    <property type="entry name" value="DNA_primase_ssu_PriS"/>
</dbReference>
<dbReference type="InterPro" id="IPR002755">
    <property type="entry name" value="DNA_primase_S"/>
</dbReference>
<evidence type="ECO:0000256" key="6">
    <source>
        <dbReference type="ARBA" id="ARBA00022705"/>
    </source>
</evidence>
<keyword evidence="6 11" id="KW-0235">DNA replication</keyword>
<evidence type="ECO:0000256" key="10">
    <source>
        <dbReference type="ARBA" id="ARBA00023211"/>
    </source>
</evidence>
<keyword evidence="2 11" id="KW-0240">DNA-directed RNA polymerase</keyword>
<dbReference type="GO" id="GO:0003899">
    <property type="term" value="F:DNA-directed RNA polymerase activity"/>
    <property type="evidence" value="ECO:0007669"/>
    <property type="project" value="UniProtKB-UniRule"/>
</dbReference>
<evidence type="ECO:0000256" key="8">
    <source>
        <dbReference type="ARBA" id="ARBA00022842"/>
    </source>
</evidence>
<gene>
    <name evidence="11" type="primary">priS</name>
    <name evidence="14" type="ORF">ENM60_03150</name>
</gene>
<evidence type="ECO:0000256" key="12">
    <source>
        <dbReference type="RuleBase" id="RU003514"/>
    </source>
</evidence>
<evidence type="ECO:0000256" key="5">
    <source>
        <dbReference type="ARBA" id="ARBA00022695"/>
    </source>
</evidence>
<comment type="function">
    <text evidence="11">Catalytic subunit of DNA primase, an RNA polymerase that catalyzes the synthesis of short RNA molecules used as primers for DNA polymerase during DNA replication. The small subunit contains the primase catalytic core and has DNA synthesis activity on its own. Binding to the large subunit stabilizes and modulates the activity, increasing the rate of DNA synthesis while decreasing the length of the DNA fragments, and conferring RNA synthesis capability. The DNA polymerase activity may enable DNA primase to also catalyze primer extension after primer synthesis. May also play a role in DNA repair.</text>
</comment>
<dbReference type="EC" id="2.7.7.-" evidence="11"/>
<dbReference type="Gene3D" id="3.90.920.10">
    <property type="entry name" value="DNA primase, PRIM domain"/>
    <property type="match status" value="1"/>
</dbReference>
<keyword evidence="8 11" id="KW-0460">Magnesium</keyword>
<dbReference type="EMBL" id="DRYK01000042">
    <property type="protein sequence ID" value="HHP67775.1"/>
    <property type="molecule type" value="Genomic_DNA"/>
</dbReference>
<dbReference type="GO" id="GO:0000428">
    <property type="term" value="C:DNA-directed RNA polymerase complex"/>
    <property type="evidence" value="ECO:0007669"/>
    <property type="project" value="UniProtKB-KW"/>
</dbReference>
<feature type="active site" evidence="11">
    <location>
        <position position="98"/>
    </location>
</feature>
<dbReference type="GO" id="GO:1990077">
    <property type="term" value="C:primosome complex"/>
    <property type="evidence" value="ECO:0007669"/>
    <property type="project" value="UniProtKB-KW"/>
</dbReference>
<dbReference type="AlphaFoldDB" id="A0A7J3XYY6"/>
<dbReference type="HAMAP" id="MF_00700">
    <property type="entry name" value="DNA_primase_sml_arc"/>
    <property type="match status" value="1"/>
</dbReference>
<comment type="caution">
    <text evidence="14">The sequence shown here is derived from an EMBL/GenBank/DDBJ whole genome shotgun (WGS) entry which is preliminary data.</text>
</comment>
<keyword evidence="9 11" id="KW-0804">Transcription</keyword>
<keyword evidence="3 11" id="KW-0639">Primosome</keyword>
<evidence type="ECO:0000256" key="13">
    <source>
        <dbReference type="RuleBase" id="RU004224"/>
    </source>
</evidence>
<keyword evidence="10 11" id="KW-0464">Manganese</keyword>
<feature type="active site" evidence="11">
    <location>
        <position position="289"/>
    </location>
</feature>
<name>A0A7J3XYY6_9CREN</name>
<evidence type="ECO:0000256" key="3">
    <source>
        <dbReference type="ARBA" id="ARBA00022515"/>
    </source>
</evidence>
<evidence type="ECO:0000256" key="2">
    <source>
        <dbReference type="ARBA" id="ARBA00022478"/>
    </source>
</evidence>
<evidence type="ECO:0000313" key="14">
    <source>
        <dbReference type="EMBL" id="HHP67775.1"/>
    </source>
</evidence>
<protein>
    <recommendedName>
        <fullName evidence="11">DNA primase small subunit PriS</fullName>
        <ecNumber evidence="11">2.7.7.-</ecNumber>
    </recommendedName>
</protein>
<keyword evidence="5 11" id="KW-0548">Nucleotidyltransferase</keyword>
<sequence length="391" mass="44234">MSRRDSNKQFLRRVLRLYYSKRPLVEPVSLHSREIAVVDLESEAYIRHLNFTSMAQLYSYILGEKTPLHLYYSSALYEDPSAENMGSKGWRGSELIFDIDVDHLPGCGRVIGFCVEDDLTVEGGVGECPSGGKPVSLSIIEPECFKKGVEEAFKLKEILEEDLGFREVKVYFSGNRGFHIRVSDESALDLTREARAFIADYVSCEGMDAERVFPAQTFGRARFVYLTGNERGVRARVLKRALEMGVVEELEPLGLSRPSYKRVADRERLYRIPAEYLSQLLSQVCVSVDKVVTADVTRLSRFENSINGKAGLKVAEVSDSMRDEFELREFHAWSGKIVVTPSITFTGLRVLDAKLDLKKGMRLELEAPYALYLILRKLANFITDKGVEPEV</sequence>
<evidence type="ECO:0000256" key="7">
    <source>
        <dbReference type="ARBA" id="ARBA00022723"/>
    </source>
</evidence>
<dbReference type="GO" id="GO:0006269">
    <property type="term" value="P:DNA replication, synthesis of primer"/>
    <property type="evidence" value="ECO:0007669"/>
    <property type="project" value="UniProtKB-UniRule"/>
</dbReference>
<keyword evidence="4 11" id="KW-0808">Transferase</keyword>
<evidence type="ECO:0000256" key="11">
    <source>
        <dbReference type="HAMAP-Rule" id="MF_00700"/>
    </source>
</evidence>
<accession>A0A7J3XYY6</accession>
<comment type="function">
    <text evidence="13">RNA polymerase that catalyzes the synthesis of short RNA molecules used as primers for DNA polymerase during DNA replication.</text>
</comment>
<keyword evidence="7 11" id="KW-0479">Metal-binding</keyword>
<organism evidence="14">
    <name type="scientific">Thermogladius calderae</name>
    <dbReference type="NCBI Taxonomy" id="1200300"/>
    <lineage>
        <taxon>Archaea</taxon>
        <taxon>Thermoproteota</taxon>
        <taxon>Thermoprotei</taxon>
        <taxon>Desulfurococcales</taxon>
        <taxon>Desulfurococcaceae</taxon>
        <taxon>Thermogladius</taxon>
    </lineage>
</organism>
<comment type="subunit">
    <text evidence="11">Heterodimer of a small subunit (PriS) and a large subunit (PriL).</text>
</comment>
<feature type="active site" evidence="11">
    <location>
        <position position="100"/>
    </location>
</feature>
<dbReference type="Pfam" id="PF01896">
    <property type="entry name" value="DNA_primase_S"/>
    <property type="match status" value="1"/>
</dbReference>
<dbReference type="GO" id="GO:0046872">
    <property type="term" value="F:metal ion binding"/>
    <property type="evidence" value="ECO:0007669"/>
    <property type="project" value="UniProtKB-KW"/>
</dbReference>
<proteinExistence type="inferred from homology"/>
<dbReference type="SUPFAM" id="SSF56747">
    <property type="entry name" value="Prim-pol domain"/>
    <property type="match status" value="1"/>
</dbReference>
<comment type="cofactor">
    <cofactor evidence="11">
        <name>Mg(2+)</name>
        <dbReference type="ChEBI" id="CHEBI:18420"/>
    </cofactor>
    <cofactor evidence="11">
        <name>Mn(2+)</name>
        <dbReference type="ChEBI" id="CHEBI:29035"/>
    </cofactor>
</comment>
<dbReference type="PANTHER" id="PTHR10536">
    <property type="entry name" value="DNA PRIMASE SMALL SUBUNIT"/>
    <property type="match status" value="1"/>
</dbReference>
<evidence type="ECO:0000256" key="9">
    <source>
        <dbReference type="ARBA" id="ARBA00023163"/>
    </source>
</evidence>
<evidence type="ECO:0000256" key="4">
    <source>
        <dbReference type="ARBA" id="ARBA00022679"/>
    </source>
</evidence>
<evidence type="ECO:0000256" key="1">
    <source>
        <dbReference type="ARBA" id="ARBA00009762"/>
    </source>
</evidence>